<reference evidence="8 9" key="1">
    <citation type="journal article" date="2020" name="Cell">
        <title>Large-Scale Comparative Analyses of Tick Genomes Elucidate Their Genetic Diversity and Vector Capacities.</title>
        <authorList>
            <consortium name="Tick Genome and Microbiome Consortium (TIGMIC)"/>
            <person name="Jia N."/>
            <person name="Wang J."/>
            <person name="Shi W."/>
            <person name="Du L."/>
            <person name="Sun Y."/>
            <person name="Zhan W."/>
            <person name="Jiang J.F."/>
            <person name="Wang Q."/>
            <person name="Zhang B."/>
            <person name="Ji P."/>
            <person name="Bell-Sakyi L."/>
            <person name="Cui X.M."/>
            <person name="Yuan T.T."/>
            <person name="Jiang B.G."/>
            <person name="Yang W.F."/>
            <person name="Lam T.T."/>
            <person name="Chang Q.C."/>
            <person name="Ding S.J."/>
            <person name="Wang X.J."/>
            <person name="Zhu J.G."/>
            <person name="Ruan X.D."/>
            <person name="Zhao L."/>
            <person name="Wei J.T."/>
            <person name="Ye R.Z."/>
            <person name="Que T.C."/>
            <person name="Du C.H."/>
            <person name="Zhou Y.H."/>
            <person name="Cheng J.X."/>
            <person name="Dai P.F."/>
            <person name="Guo W.B."/>
            <person name="Han X.H."/>
            <person name="Huang E.J."/>
            <person name="Li L.F."/>
            <person name="Wei W."/>
            <person name="Gao Y.C."/>
            <person name="Liu J.Z."/>
            <person name="Shao H.Z."/>
            <person name="Wang X."/>
            <person name="Wang C.C."/>
            <person name="Yang T.C."/>
            <person name="Huo Q.B."/>
            <person name="Li W."/>
            <person name="Chen H.Y."/>
            <person name="Chen S.E."/>
            <person name="Zhou L.G."/>
            <person name="Ni X.B."/>
            <person name="Tian J.H."/>
            <person name="Sheng Y."/>
            <person name="Liu T."/>
            <person name="Pan Y.S."/>
            <person name="Xia L.Y."/>
            <person name="Li J."/>
            <person name="Zhao F."/>
            <person name="Cao W.C."/>
        </authorList>
    </citation>
    <scope>NUCLEOTIDE SEQUENCE [LARGE SCALE GENOMIC DNA]</scope>
    <source>
        <strain evidence="8">HaeL-2018</strain>
    </source>
</reference>
<protein>
    <recommendedName>
        <fullName evidence="7">HSF-type DNA-binding domain-containing protein</fullName>
    </recommendedName>
</protein>
<dbReference type="EMBL" id="JABSTR010000001">
    <property type="protein sequence ID" value="KAH9361610.1"/>
    <property type="molecule type" value="Genomic_DNA"/>
</dbReference>
<evidence type="ECO:0000256" key="4">
    <source>
        <dbReference type="ARBA" id="ARBA00023242"/>
    </source>
</evidence>
<name>A0A9J6FEZ7_HAELO</name>
<dbReference type="Gene3D" id="1.10.10.10">
    <property type="entry name" value="Winged helix-like DNA-binding domain superfamily/Winged helix DNA-binding domain"/>
    <property type="match status" value="1"/>
</dbReference>
<dbReference type="OMA" id="WHIVENE"/>
<evidence type="ECO:0000256" key="2">
    <source>
        <dbReference type="ARBA" id="ARBA00006403"/>
    </source>
</evidence>
<keyword evidence="3" id="KW-0238">DNA-binding</keyword>
<proteinExistence type="inferred from homology"/>
<dbReference type="GO" id="GO:0005634">
    <property type="term" value="C:nucleus"/>
    <property type="evidence" value="ECO:0007669"/>
    <property type="project" value="UniProtKB-SubCell"/>
</dbReference>
<dbReference type="Pfam" id="PF00447">
    <property type="entry name" value="HSF_DNA-bind"/>
    <property type="match status" value="1"/>
</dbReference>
<dbReference type="GO" id="GO:0003700">
    <property type="term" value="F:DNA-binding transcription factor activity"/>
    <property type="evidence" value="ECO:0007669"/>
    <property type="project" value="InterPro"/>
</dbReference>
<gene>
    <name evidence="8" type="ORF">HPB48_001487</name>
</gene>
<evidence type="ECO:0000256" key="5">
    <source>
        <dbReference type="RuleBase" id="RU004020"/>
    </source>
</evidence>
<evidence type="ECO:0000259" key="7">
    <source>
        <dbReference type="SMART" id="SM00415"/>
    </source>
</evidence>
<dbReference type="AlphaFoldDB" id="A0A9J6FEZ7"/>
<dbReference type="SUPFAM" id="SSF46785">
    <property type="entry name" value="Winged helix' DNA-binding domain"/>
    <property type="match status" value="1"/>
</dbReference>
<organism evidence="8 9">
    <name type="scientific">Haemaphysalis longicornis</name>
    <name type="common">Bush tick</name>
    <dbReference type="NCBI Taxonomy" id="44386"/>
    <lineage>
        <taxon>Eukaryota</taxon>
        <taxon>Metazoa</taxon>
        <taxon>Ecdysozoa</taxon>
        <taxon>Arthropoda</taxon>
        <taxon>Chelicerata</taxon>
        <taxon>Arachnida</taxon>
        <taxon>Acari</taxon>
        <taxon>Parasitiformes</taxon>
        <taxon>Ixodida</taxon>
        <taxon>Ixodoidea</taxon>
        <taxon>Ixodidae</taxon>
        <taxon>Haemaphysalinae</taxon>
        <taxon>Haemaphysalis</taxon>
    </lineage>
</organism>
<evidence type="ECO:0000256" key="1">
    <source>
        <dbReference type="ARBA" id="ARBA00004123"/>
    </source>
</evidence>
<dbReference type="PANTHER" id="PTHR10015">
    <property type="entry name" value="HEAT SHOCK TRANSCRIPTION FACTOR"/>
    <property type="match status" value="1"/>
</dbReference>
<keyword evidence="9" id="KW-1185">Reference proteome</keyword>
<evidence type="ECO:0000313" key="8">
    <source>
        <dbReference type="EMBL" id="KAH9361610.1"/>
    </source>
</evidence>
<feature type="domain" description="HSF-type DNA-binding" evidence="7">
    <location>
        <begin position="19"/>
        <end position="116"/>
    </location>
</feature>
<dbReference type="PANTHER" id="PTHR10015:SF465">
    <property type="entry name" value="HSF-TYPE DNA-BINDING DOMAIN-CONTAINING PROTEIN"/>
    <property type="match status" value="1"/>
</dbReference>
<evidence type="ECO:0000313" key="9">
    <source>
        <dbReference type="Proteomes" id="UP000821853"/>
    </source>
</evidence>
<dbReference type="InterPro" id="IPR036388">
    <property type="entry name" value="WH-like_DNA-bd_sf"/>
</dbReference>
<evidence type="ECO:0000256" key="6">
    <source>
        <dbReference type="SAM" id="MobiDB-lite"/>
    </source>
</evidence>
<dbReference type="VEuPathDB" id="VectorBase:HLOH_047142"/>
<dbReference type="SMART" id="SM00415">
    <property type="entry name" value="HSF"/>
    <property type="match status" value="1"/>
</dbReference>
<dbReference type="Proteomes" id="UP000821853">
    <property type="component" value="Chromosome 1"/>
</dbReference>
<dbReference type="OrthoDB" id="6418155at2759"/>
<dbReference type="InterPro" id="IPR000232">
    <property type="entry name" value="HSF_DNA-bd"/>
</dbReference>
<comment type="similarity">
    <text evidence="2 5">Belongs to the HSF family.</text>
</comment>
<comment type="caution">
    <text evidence="8">The sequence shown here is derived from an EMBL/GenBank/DDBJ whole genome shotgun (WGS) entry which is preliminary data.</text>
</comment>
<dbReference type="GO" id="GO:0043565">
    <property type="term" value="F:sequence-specific DNA binding"/>
    <property type="evidence" value="ECO:0007669"/>
    <property type="project" value="InterPro"/>
</dbReference>
<feature type="region of interest" description="Disordered" evidence="6">
    <location>
        <begin position="117"/>
        <end position="155"/>
    </location>
</feature>
<sequence>MSELPPLCSVPEEETLLEERFPKKLWKIVNNCSFGAIGWSDDGKKVEINYLKFEEYYFHNRLNIFKTKKIKSFVRLLNLYGFRKVRILERRPHVHVFRNEYFVRGRPDLLKSLRRKMRSKKSLEDGGPSSVARRPHLAPGKKTCKVYGKVRGDSQ</sequence>
<comment type="subcellular location">
    <subcellularLocation>
        <location evidence="1">Nucleus</location>
    </subcellularLocation>
</comment>
<evidence type="ECO:0000256" key="3">
    <source>
        <dbReference type="ARBA" id="ARBA00023125"/>
    </source>
</evidence>
<keyword evidence="4" id="KW-0539">Nucleus</keyword>
<accession>A0A9J6FEZ7</accession>
<dbReference type="InterPro" id="IPR036390">
    <property type="entry name" value="WH_DNA-bd_sf"/>
</dbReference>